<reference evidence="2 3" key="1">
    <citation type="submission" date="2019-03" db="EMBL/GenBank/DDBJ databases">
        <authorList>
            <person name="Gaulin E."/>
            <person name="Dumas B."/>
        </authorList>
    </citation>
    <scope>NUCLEOTIDE SEQUENCE [LARGE SCALE GENOMIC DNA]</scope>
    <source>
        <strain evidence="2">CBS 568.67</strain>
    </source>
</reference>
<dbReference type="Proteomes" id="UP000332933">
    <property type="component" value="Unassembled WGS sequence"/>
</dbReference>
<gene>
    <name evidence="2" type="primary">Aste57867_8257</name>
    <name evidence="1" type="ORF">As57867_008226</name>
    <name evidence="2" type="ORF">ASTE57867_8257</name>
</gene>
<dbReference type="SUPFAM" id="SSF56112">
    <property type="entry name" value="Protein kinase-like (PK-like)"/>
    <property type="match status" value="1"/>
</dbReference>
<protein>
    <submittedName>
        <fullName evidence="2">Aste57867_8257 protein</fullName>
    </submittedName>
</protein>
<keyword evidence="3" id="KW-1185">Reference proteome</keyword>
<evidence type="ECO:0000313" key="3">
    <source>
        <dbReference type="Proteomes" id="UP000332933"/>
    </source>
</evidence>
<dbReference type="InterPro" id="IPR011009">
    <property type="entry name" value="Kinase-like_dom_sf"/>
</dbReference>
<organism evidence="2 3">
    <name type="scientific">Aphanomyces stellatus</name>
    <dbReference type="NCBI Taxonomy" id="120398"/>
    <lineage>
        <taxon>Eukaryota</taxon>
        <taxon>Sar</taxon>
        <taxon>Stramenopiles</taxon>
        <taxon>Oomycota</taxon>
        <taxon>Saprolegniomycetes</taxon>
        <taxon>Saprolegniales</taxon>
        <taxon>Verrucalvaceae</taxon>
        <taxon>Aphanomyces</taxon>
    </lineage>
</organism>
<reference evidence="1" key="2">
    <citation type="submission" date="2019-06" db="EMBL/GenBank/DDBJ databases">
        <title>Genomics analysis of Aphanomyces spp. identifies a new class of oomycete effector associated with host adaptation.</title>
        <authorList>
            <person name="Gaulin E."/>
        </authorList>
    </citation>
    <scope>NUCLEOTIDE SEQUENCE</scope>
    <source>
        <strain evidence="1">CBS 578.67</strain>
    </source>
</reference>
<evidence type="ECO:0000313" key="1">
    <source>
        <dbReference type="EMBL" id="KAF0701263.1"/>
    </source>
</evidence>
<sequence length="102" mass="11091">MLSEGSLDGLVVSLVPGSTLEEIGADGIAAIPRTCREFGVQDLRKIHDLGVLHGDVADRNLILHNVKGRCPRIFFVGFGRADADDINFEGEVYALPEILQLF</sequence>
<dbReference type="OrthoDB" id="2523749at2759"/>
<name>A0A485KJS0_9STRA</name>
<dbReference type="EMBL" id="CAADRA010005116">
    <property type="protein sequence ID" value="VFT85144.1"/>
    <property type="molecule type" value="Genomic_DNA"/>
</dbReference>
<evidence type="ECO:0000313" key="2">
    <source>
        <dbReference type="EMBL" id="VFT85144.1"/>
    </source>
</evidence>
<accession>A0A485KJS0</accession>
<dbReference type="EMBL" id="VJMH01005095">
    <property type="protein sequence ID" value="KAF0701263.1"/>
    <property type="molecule type" value="Genomic_DNA"/>
</dbReference>
<dbReference type="AlphaFoldDB" id="A0A485KJS0"/>
<proteinExistence type="predicted"/>